<dbReference type="Pfam" id="PF14111">
    <property type="entry name" value="DUF4283"/>
    <property type="match status" value="1"/>
</dbReference>
<reference evidence="3" key="1">
    <citation type="journal article" date="2019" name="Gigascience">
        <title>De novo genome assembly of the endangered Acer yangbiense, a plant species with extremely small populations endemic to Yunnan Province, China.</title>
        <authorList>
            <person name="Yang J."/>
            <person name="Wariss H.M."/>
            <person name="Tao L."/>
            <person name="Zhang R."/>
            <person name="Yun Q."/>
            <person name="Hollingsworth P."/>
            <person name="Dao Z."/>
            <person name="Luo G."/>
            <person name="Guo H."/>
            <person name="Ma Y."/>
            <person name="Sun W."/>
        </authorList>
    </citation>
    <scope>NUCLEOTIDE SEQUENCE [LARGE SCALE GENOMIC DNA]</scope>
    <source>
        <strain evidence="3">cv. Malutang</strain>
    </source>
</reference>
<gene>
    <name evidence="2" type="ORF">EZV62_027642</name>
</gene>
<dbReference type="PANTHER" id="PTHR31286">
    <property type="entry name" value="GLYCINE-RICH CELL WALL STRUCTURAL PROTEIN 1.8-LIKE"/>
    <property type="match status" value="1"/>
</dbReference>
<dbReference type="InterPro" id="IPR040256">
    <property type="entry name" value="At4g02000-like"/>
</dbReference>
<dbReference type="OrthoDB" id="1750606at2759"/>
<proteinExistence type="predicted"/>
<evidence type="ECO:0000313" key="2">
    <source>
        <dbReference type="EMBL" id="TXG48348.1"/>
    </source>
</evidence>
<feature type="domain" description="DUF4283" evidence="1">
    <location>
        <begin position="35"/>
        <end position="110"/>
    </location>
</feature>
<organism evidence="2 3">
    <name type="scientific">Acer yangbiense</name>
    <dbReference type="NCBI Taxonomy" id="1000413"/>
    <lineage>
        <taxon>Eukaryota</taxon>
        <taxon>Viridiplantae</taxon>
        <taxon>Streptophyta</taxon>
        <taxon>Embryophyta</taxon>
        <taxon>Tracheophyta</taxon>
        <taxon>Spermatophyta</taxon>
        <taxon>Magnoliopsida</taxon>
        <taxon>eudicotyledons</taxon>
        <taxon>Gunneridae</taxon>
        <taxon>Pentapetalae</taxon>
        <taxon>rosids</taxon>
        <taxon>malvids</taxon>
        <taxon>Sapindales</taxon>
        <taxon>Sapindaceae</taxon>
        <taxon>Hippocastanoideae</taxon>
        <taxon>Acereae</taxon>
        <taxon>Acer</taxon>
    </lineage>
</organism>
<evidence type="ECO:0000259" key="1">
    <source>
        <dbReference type="Pfam" id="PF14111"/>
    </source>
</evidence>
<dbReference type="AlphaFoldDB" id="A0A5C7GUG0"/>
<dbReference type="Proteomes" id="UP000323000">
    <property type="component" value="Chromosome 13"/>
</dbReference>
<dbReference type="PANTHER" id="PTHR31286:SF167">
    <property type="entry name" value="OS09G0268800 PROTEIN"/>
    <property type="match status" value="1"/>
</dbReference>
<protein>
    <recommendedName>
        <fullName evidence="1">DUF4283 domain-containing protein</fullName>
    </recommendedName>
</protein>
<dbReference type="InterPro" id="IPR025558">
    <property type="entry name" value="DUF4283"/>
</dbReference>
<name>A0A5C7GUG0_9ROSI</name>
<comment type="caution">
    <text evidence="2">The sequence shown here is derived from an EMBL/GenBank/DDBJ whole genome shotgun (WGS) entry which is preliminary data.</text>
</comment>
<keyword evidence="3" id="KW-1185">Reference proteome</keyword>
<sequence length="211" mass="24268">MNLDEISKLCAELSINGKEEKLWSVQDTVTKAVEKKLDLCLVGKILSPKHVNREAFRAVIPMIWQTTVDIEIVQDNIYLFYFRNQGDRFRVLSGGPWSFDNCLLVLEKLTGVGDIAKLPFDGVVFWVQVMNAPLIYMTKEMGEFIGRCLGDLVDIDVGVTGECFGKYMRLRVAIDLSKPLQRFLRLKLKKREISMLLIRYEKLLEYCLVLP</sequence>
<accession>A0A5C7GUG0</accession>
<evidence type="ECO:0000313" key="3">
    <source>
        <dbReference type="Proteomes" id="UP000323000"/>
    </source>
</evidence>
<dbReference type="EMBL" id="VAHF01000013">
    <property type="protein sequence ID" value="TXG48348.1"/>
    <property type="molecule type" value="Genomic_DNA"/>
</dbReference>